<keyword evidence="2" id="KW-0472">Membrane</keyword>
<evidence type="ECO:0000256" key="2">
    <source>
        <dbReference type="SAM" id="Phobius"/>
    </source>
</evidence>
<feature type="region of interest" description="Disordered" evidence="1">
    <location>
        <begin position="67"/>
        <end position="128"/>
    </location>
</feature>
<evidence type="ECO:0000313" key="3">
    <source>
        <dbReference type="EMBL" id="SEF16998.1"/>
    </source>
</evidence>
<evidence type="ECO:0000256" key="1">
    <source>
        <dbReference type="SAM" id="MobiDB-lite"/>
    </source>
</evidence>
<dbReference type="EMBL" id="FNUC01000004">
    <property type="protein sequence ID" value="SEF16998.1"/>
    <property type="molecule type" value="Genomic_DNA"/>
</dbReference>
<dbReference type="STRING" id="561176.SAMN04488561_5647"/>
<sequence length="478" mass="49704">MSDSLDDSLSRRLSSLESDLGGVSLPGPAAARRRAAQRTRNQVTGGVLAGVAAVALGVFAVSPPDFVASPDPAGTPTDSPTPTTIPTTTPPTPTTPPPTTPPSSDPTSDESPDGGGQDGGGSGSLAVPPGTLIDLEYLVRGQESPSDWVEVPTGDSWLPCMPAAGSDAAAIAFQVDDYYRVEHIVEPAGPDAEARLAELRDGITSCADGGENSLIQVWQVTGVGDETYLLAWQGPPNTEETATYVEATLTRAGDFVEIVIRGGEGQDYNGVPQTNDAVEAISRLCAVVDTECPAQPQREQLYPEPVGDLDGWLTADDVAEAGLTDLTAGSEVADSTEIGMADYGFVGLMRDPFADGAESLERRDYSDPEDIGGAQLAQFRATFPDAASARAHYDALAAEAEQATQPGDVVENTGTVSGDGYDGTSWQLTNTEYGTSWLYGAAVSGNVVTAVYYGLIGDELTPDQMRQLIDLAAQRIGG</sequence>
<keyword evidence="2" id="KW-1133">Transmembrane helix</keyword>
<feature type="transmembrane region" description="Helical" evidence="2">
    <location>
        <begin position="43"/>
        <end position="62"/>
    </location>
</feature>
<feature type="compositionally biased region" description="Low complexity" evidence="1">
    <location>
        <begin position="69"/>
        <end position="87"/>
    </location>
</feature>
<organism evidence="3 4">
    <name type="scientific">Jiangella alba</name>
    <dbReference type="NCBI Taxonomy" id="561176"/>
    <lineage>
        <taxon>Bacteria</taxon>
        <taxon>Bacillati</taxon>
        <taxon>Actinomycetota</taxon>
        <taxon>Actinomycetes</taxon>
        <taxon>Jiangellales</taxon>
        <taxon>Jiangellaceae</taxon>
        <taxon>Jiangella</taxon>
    </lineage>
</organism>
<protein>
    <submittedName>
        <fullName evidence="3">Uncharacterized protein</fullName>
    </submittedName>
</protein>
<accession>A0A1H5PUW6</accession>
<feature type="region of interest" description="Disordered" evidence="1">
    <location>
        <begin position="1"/>
        <end position="44"/>
    </location>
</feature>
<dbReference type="AlphaFoldDB" id="A0A1H5PUW6"/>
<keyword evidence="4" id="KW-1185">Reference proteome</keyword>
<proteinExistence type="predicted"/>
<keyword evidence="2" id="KW-0812">Transmembrane</keyword>
<evidence type="ECO:0000313" key="4">
    <source>
        <dbReference type="Proteomes" id="UP000181980"/>
    </source>
</evidence>
<dbReference type="OrthoDB" id="5181048at2"/>
<feature type="compositionally biased region" description="Gly residues" evidence="1">
    <location>
        <begin position="113"/>
        <end position="123"/>
    </location>
</feature>
<dbReference type="Proteomes" id="UP000181980">
    <property type="component" value="Unassembled WGS sequence"/>
</dbReference>
<gene>
    <name evidence="3" type="ORF">SAMN04488561_5647</name>
</gene>
<feature type="compositionally biased region" description="Low complexity" evidence="1">
    <location>
        <begin position="11"/>
        <end position="20"/>
    </location>
</feature>
<dbReference type="RefSeq" id="WP_141711661.1">
    <property type="nucleotide sequence ID" value="NZ_FNUC01000004.1"/>
</dbReference>
<feature type="compositionally biased region" description="Pro residues" evidence="1">
    <location>
        <begin position="88"/>
        <end position="104"/>
    </location>
</feature>
<name>A0A1H5PUW6_9ACTN</name>
<reference evidence="4" key="1">
    <citation type="submission" date="2016-10" db="EMBL/GenBank/DDBJ databases">
        <authorList>
            <person name="Varghese N."/>
            <person name="Submissions S."/>
        </authorList>
    </citation>
    <scope>NUCLEOTIDE SEQUENCE [LARGE SCALE GENOMIC DNA]</scope>
    <source>
        <strain evidence="4">DSM 45237</strain>
    </source>
</reference>